<comment type="caution">
    <text evidence="1">The sequence shown here is derived from an EMBL/GenBank/DDBJ whole genome shotgun (WGS) entry which is preliminary data.</text>
</comment>
<organism evidence="1 2">
    <name type="scientific">Maccoyibacter intestinihominis</name>
    <dbReference type="NCBI Taxonomy" id="3133499"/>
    <lineage>
        <taxon>Bacteria</taxon>
        <taxon>Bacillati</taxon>
        <taxon>Bacillota</taxon>
        <taxon>Clostridia</taxon>
        <taxon>Lachnospirales</taxon>
        <taxon>Lachnospiraceae</taxon>
        <taxon>Maccoyibacter</taxon>
    </lineage>
</organism>
<name>A0ABV1HGQ6_9FIRM</name>
<dbReference type="Proteomes" id="UP001454489">
    <property type="component" value="Unassembled WGS sequence"/>
</dbReference>
<evidence type="ECO:0000313" key="1">
    <source>
        <dbReference type="EMBL" id="MEQ2558898.1"/>
    </source>
</evidence>
<dbReference type="EMBL" id="JBBMEX010000021">
    <property type="protein sequence ID" value="MEQ2558898.1"/>
    <property type="molecule type" value="Genomic_DNA"/>
</dbReference>
<evidence type="ECO:0000313" key="2">
    <source>
        <dbReference type="Proteomes" id="UP001454489"/>
    </source>
</evidence>
<sequence>MKTVTDVNTVNQLLTYSKQAEAGIHQKAIQMLLGVGNNKKQDSLSISDAARGFSKQSIAALIDKNANISNSELAYYFANYNNSSAILDAINFGENVSCGYNSDFKEYGVISFDLNGSRQVVPNYAVPKMNTSTMSGICAANDSLVLSNKSYYAWTTSSGGKYTWTVNNGRIGWAASESLLAENTNQKGTNYKWEMCKAGNILSDLA</sequence>
<keyword evidence="2" id="KW-1185">Reference proteome</keyword>
<reference evidence="1 2" key="1">
    <citation type="submission" date="2024-03" db="EMBL/GenBank/DDBJ databases">
        <title>Human intestinal bacterial collection.</title>
        <authorList>
            <person name="Pauvert C."/>
            <person name="Hitch T.C.A."/>
            <person name="Clavel T."/>
        </authorList>
    </citation>
    <scope>NUCLEOTIDE SEQUENCE [LARGE SCALE GENOMIC DNA]</scope>
    <source>
        <strain evidence="1 2">CLA-AA-H185</strain>
    </source>
</reference>
<protein>
    <submittedName>
        <fullName evidence="1">Uncharacterized protein</fullName>
    </submittedName>
</protein>
<gene>
    <name evidence="1" type="ORF">WMO43_13710</name>
</gene>
<proteinExistence type="predicted"/>
<accession>A0ABV1HGQ6</accession>
<dbReference type="RefSeq" id="WP_353531559.1">
    <property type="nucleotide sequence ID" value="NZ_JBBMEX010000021.1"/>
</dbReference>